<dbReference type="PANTHER" id="PTHR24114">
    <property type="entry name" value="LEUCINE RICH REPEAT FAMILY PROTEIN"/>
    <property type="match status" value="1"/>
</dbReference>
<comment type="caution">
    <text evidence="1">The sequence shown here is derived from an EMBL/GenBank/DDBJ whole genome shotgun (WGS) entry which is preliminary data.</text>
</comment>
<accession>A0A8S2TWF6</accession>
<protein>
    <submittedName>
        <fullName evidence="1">Uncharacterized protein</fullName>
    </submittedName>
</protein>
<evidence type="ECO:0000313" key="2">
    <source>
        <dbReference type="Proteomes" id="UP000676336"/>
    </source>
</evidence>
<dbReference type="InterPro" id="IPR032675">
    <property type="entry name" value="LRR_dom_sf"/>
</dbReference>
<evidence type="ECO:0000313" key="1">
    <source>
        <dbReference type="EMBL" id="CAF4308658.1"/>
    </source>
</evidence>
<dbReference type="PANTHER" id="PTHR24114:SF2">
    <property type="entry name" value="F-BOX DOMAIN-CONTAINING PROTEIN-RELATED"/>
    <property type="match status" value="1"/>
</dbReference>
<dbReference type="InterPro" id="IPR001611">
    <property type="entry name" value="Leu-rich_rpt"/>
</dbReference>
<dbReference type="SUPFAM" id="SSF52047">
    <property type="entry name" value="RNI-like"/>
    <property type="match status" value="1"/>
</dbReference>
<dbReference type="InterPro" id="IPR052394">
    <property type="entry name" value="LRR-containing"/>
</dbReference>
<dbReference type="AlphaFoldDB" id="A0A8S2TWF6"/>
<reference evidence="1" key="1">
    <citation type="submission" date="2021-02" db="EMBL/GenBank/DDBJ databases">
        <authorList>
            <person name="Nowell W R."/>
        </authorList>
    </citation>
    <scope>NUCLEOTIDE SEQUENCE</scope>
</reference>
<name>A0A8S2TWF6_9BILA</name>
<sequence length="53" mass="5903">MLRTNKTIEILRLHSNQITTNGAQSIAKALARNTVLKELDLSNNKIRDKGVEA</sequence>
<dbReference type="EMBL" id="CAJOBI010037763">
    <property type="protein sequence ID" value="CAF4308658.1"/>
    <property type="molecule type" value="Genomic_DNA"/>
</dbReference>
<dbReference type="Pfam" id="PF13516">
    <property type="entry name" value="LRR_6"/>
    <property type="match status" value="2"/>
</dbReference>
<dbReference type="SMART" id="SM00368">
    <property type="entry name" value="LRR_RI"/>
    <property type="match status" value="2"/>
</dbReference>
<dbReference type="Gene3D" id="3.80.10.10">
    <property type="entry name" value="Ribonuclease Inhibitor"/>
    <property type="match status" value="1"/>
</dbReference>
<organism evidence="1 2">
    <name type="scientific">Rotaria magnacalcarata</name>
    <dbReference type="NCBI Taxonomy" id="392030"/>
    <lineage>
        <taxon>Eukaryota</taxon>
        <taxon>Metazoa</taxon>
        <taxon>Spiralia</taxon>
        <taxon>Gnathifera</taxon>
        <taxon>Rotifera</taxon>
        <taxon>Eurotatoria</taxon>
        <taxon>Bdelloidea</taxon>
        <taxon>Philodinida</taxon>
        <taxon>Philodinidae</taxon>
        <taxon>Rotaria</taxon>
    </lineage>
</organism>
<dbReference type="Proteomes" id="UP000676336">
    <property type="component" value="Unassembled WGS sequence"/>
</dbReference>
<feature type="non-terminal residue" evidence="1">
    <location>
        <position position="1"/>
    </location>
</feature>
<gene>
    <name evidence="1" type="ORF">SMN809_LOCUS26442</name>
</gene>
<proteinExistence type="predicted"/>